<gene>
    <name evidence="3" type="ORF">CEPIT_LOCUS23788</name>
</gene>
<keyword evidence="1" id="KW-1133">Transmembrane helix</keyword>
<reference evidence="3" key="1">
    <citation type="submission" date="2022-07" db="EMBL/GenBank/DDBJ databases">
        <authorList>
            <person name="Macas J."/>
            <person name="Novak P."/>
            <person name="Neumann P."/>
        </authorList>
    </citation>
    <scope>NUCLEOTIDE SEQUENCE</scope>
</reference>
<dbReference type="AlphaFoldDB" id="A0AAV0EC91"/>
<evidence type="ECO:0000313" key="3">
    <source>
        <dbReference type="EMBL" id="CAH9121564.1"/>
    </source>
</evidence>
<evidence type="ECO:0000256" key="1">
    <source>
        <dbReference type="SAM" id="Phobius"/>
    </source>
</evidence>
<keyword evidence="1" id="KW-0472">Membrane</keyword>
<keyword evidence="1" id="KW-0812">Transmembrane</keyword>
<organism evidence="3 4">
    <name type="scientific">Cuscuta epithymum</name>
    <dbReference type="NCBI Taxonomy" id="186058"/>
    <lineage>
        <taxon>Eukaryota</taxon>
        <taxon>Viridiplantae</taxon>
        <taxon>Streptophyta</taxon>
        <taxon>Embryophyta</taxon>
        <taxon>Tracheophyta</taxon>
        <taxon>Spermatophyta</taxon>
        <taxon>Magnoliopsida</taxon>
        <taxon>eudicotyledons</taxon>
        <taxon>Gunneridae</taxon>
        <taxon>Pentapetalae</taxon>
        <taxon>asterids</taxon>
        <taxon>lamiids</taxon>
        <taxon>Solanales</taxon>
        <taxon>Convolvulaceae</taxon>
        <taxon>Cuscuteae</taxon>
        <taxon>Cuscuta</taxon>
        <taxon>Cuscuta subgen. Cuscuta</taxon>
    </lineage>
</organism>
<name>A0AAV0EC91_9ASTE</name>
<sequence length="264" mass="30402">MINMEHAWRFLAFWATKVLLSGVVILWAFTEDSRTGFISTSMLDTLTPVPVTNHCFCLLNYIQALMKKKKKKSMFLLHCRLLNLWGMSLVVHAFHGGFMHNCLMKGLEDMDCISRTRSVQKTTTKKQTHGFAFLAKFALKDYNKKHKTKLEYVMAVKHHTFECMGLSMDFREKYTTWDHMNFVARCSDSDGSHEDLFLFAELYLGDDNKPVLATLSPLNENFTLNESGCLYCPNTICHPHRDYLYCWKGSGGTPRNLWLLSGVA</sequence>
<accession>A0AAV0EC91</accession>
<evidence type="ECO:0000259" key="2">
    <source>
        <dbReference type="Pfam" id="PF12274"/>
    </source>
</evidence>
<dbReference type="PANTHER" id="PTHR34710">
    <property type="entry name" value="OS03G0834100 PROTEIN"/>
    <property type="match status" value="1"/>
</dbReference>
<feature type="transmembrane region" description="Helical" evidence="1">
    <location>
        <begin position="74"/>
        <end position="94"/>
    </location>
</feature>
<dbReference type="Pfam" id="PF12274">
    <property type="entry name" value="DUF3615"/>
    <property type="match status" value="1"/>
</dbReference>
<dbReference type="EMBL" id="CAMAPF010000921">
    <property type="protein sequence ID" value="CAH9121564.1"/>
    <property type="molecule type" value="Genomic_DNA"/>
</dbReference>
<feature type="transmembrane region" description="Helical" evidence="1">
    <location>
        <begin position="7"/>
        <end position="29"/>
    </location>
</feature>
<dbReference type="PANTHER" id="PTHR34710:SF20">
    <property type="entry name" value="OS10G0550200 PROTEIN"/>
    <property type="match status" value="1"/>
</dbReference>
<evidence type="ECO:0000313" key="4">
    <source>
        <dbReference type="Proteomes" id="UP001152523"/>
    </source>
</evidence>
<protein>
    <recommendedName>
        <fullName evidence="2">DUF3615 domain-containing protein</fullName>
    </recommendedName>
</protein>
<dbReference type="Proteomes" id="UP001152523">
    <property type="component" value="Unassembled WGS sequence"/>
</dbReference>
<keyword evidence="4" id="KW-1185">Reference proteome</keyword>
<proteinExistence type="predicted"/>
<comment type="caution">
    <text evidence="3">The sequence shown here is derived from an EMBL/GenBank/DDBJ whole genome shotgun (WGS) entry which is preliminary data.</text>
</comment>
<feature type="domain" description="DUF3615" evidence="2">
    <location>
        <begin position="135"/>
        <end position="239"/>
    </location>
</feature>
<dbReference type="InterPro" id="IPR022059">
    <property type="entry name" value="DUF3615"/>
</dbReference>